<evidence type="ECO:0000313" key="2">
    <source>
        <dbReference type="Proteomes" id="UP000274822"/>
    </source>
</evidence>
<protein>
    <submittedName>
        <fullName evidence="1">Uncharacterized protein</fullName>
    </submittedName>
</protein>
<keyword evidence="2" id="KW-1185">Reference proteome</keyword>
<dbReference type="Proteomes" id="UP000274822">
    <property type="component" value="Unassembled WGS sequence"/>
</dbReference>
<comment type="caution">
    <text evidence="1">The sequence shown here is derived from an EMBL/GenBank/DDBJ whole genome shotgun (WGS) entry which is preliminary data.</text>
</comment>
<proteinExistence type="predicted"/>
<organism evidence="1 2">
    <name type="scientific">Jimgerdemannia flammicorona</name>
    <dbReference type="NCBI Taxonomy" id="994334"/>
    <lineage>
        <taxon>Eukaryota</taxon>
        <taxon>Fungi</taxon>
        <taxon>Fungi incertae sedis</taxon>
        <taxon>Mucoromycota</taxon>
        <taxon>Mucoromycotina</taxon>
        <taxon>Endogonomycetes</taxon>
        <taxon>Endogonales</taxon>
        <taxon>Endogonaceae</taxon>
        <taxon>Jimgerdemannia</taxon>
    </lineage>
</organism>
<sequence length="64" mass="7502">MLVNVQKSPTIFVVPSSTHLFLGQATPSNLRRNLCILKKCLAKWMISRKNYCDNWKKKIRTRKP</sequence>
<evidence type="ECO:0000313" key="1">
    <source>
        <dbReference type="EMBL" id="RUS28897.1"/>
    </source>
</evidence>
<name>A0A433QGG7_9FUNG</name>
<accession>A0A433QGG7</accession>
<reference evidence="1 2" key="1">
    <citation type="journal article" date="2018" name="New Phytol.">
        <title>Phylogenomics of Endogonaceae and evolution of mycorrhizas within Mucoromycota.</title>
        <authorList>
            <person name="Chang Y."/>
            <person name="Desiro A."/>
            <person name="Na H."/>
            <person name="Sandor L."/>
            <person name="Lipzen A."/>
            <person name="Clum A."/>
            <person name="Barry K."/>
            <person name="Grigoriev I.V."/>
            <person name="Martin F.M."/>
            <person name="Stajich J.E."/>
            <person name="Smith M.E."/>
            <person name="Bonito G."/>
            <person name="Spatafora J.W."/>
        </authorList>
    </citation>
    <scope>NUCLEOTIDE SEQUENCE [LARGE SCALE GENOMIC DNA]</scope>
    <source>
        <strain evidence="1 2">AD002</strain>
    </source>
</reference>
<gene>
    <name evidence="1" type="ORF">BC938DRAFT_481303</name>
</gene>
<dbReference type="AlphaFoldDB" id="A0A433QGG7"/>
<dbReference type="EMBL" id="RBNJ01005952">
    <property type="protein sequence ID" value="RUS28897.1"/>
    <property type="molecule type" value="Genomic_DNA"/>
</dbReference>